<dbReference type="NCBIfam" id="NF009254">
    <property type="entry name" value="PRK12612.1-2"/>
    <property type="match status" value="1"/>
</dbReference>
<sequence>MDILLIAEYILVIALIIMMLAALRASAYKSTSMGLLGSSIIVNAFAVALLVGGSIYNLGFFRDISLALIFFGFVGTIAFAVVLGGDDDD</sequence>
<name>A0A315XL66_9EURY</name>
<feature type="transmembrane region" description="Helical" evidence="1">
    <location>
        <begin position="6"/>
        <end position="23"/>
    </location>
</feature>
<reference evidence="2 3" key="1">
    <citation type="submission" date="2017-03" db="EMBL/GenBank/DDBJ databases">
        <title>Genome sequence of Methanobrevibacter thaueri.</title>
        <authorList>
            <person name="Poehlein A."/>
            <person name="Seedorf H."/>
            <person name="Daniel R."/>
        </authorList>
    </citation>
    <scope>NUCLEOTIDE SEQUENCE [LARGE SCALE GENOMIC DNA]</scope>
    <source>
        <strain evidence="2 3">DSM 11995</strain>
    </source>
</reference>
<evidence type="ECO:0000313" key="3">
    <source>
        <dbReference type="Proteomes" id="UP000251717"/>
    </source>
</evidence>
<keyword evidence="1" id="KW-1133">Transmembrane helix</keyword>
<dbReference type="RefSeq" id="WP_116592441.1">
    <property type="nucleotide sequence ID" value="NZ_MZGS01000024.1"/>
</dbReference>
<dbReference type="AlphaFoldDB" id="A0A315XL66"/>
<evidence type="ECO:0000313" key="2">
    <source>
        <dbReference type="EMBL" id="PWB86534.1"/>
    </source>
</evidence>
<protein>
    <submittedName>
        <fullName evidence="2">Putative monovalent cation/H+ antiporter subunit F</fullName>
    </submittedName>
</protein>
<feature type="transmembrane region" description="Helical" evidence="1">
    <location>
        <begin position="35"/>
        <end position="58"/>
    </location>
</feature>
<dbReference type="OrthoDB" id="70626at2157"/>
<evidence type="ECO:0000256" key="1">
    <source>
        <dbReference type="SAM" id="Phobius"/>
    </source>
</evidence>
<dbReference type="EMBL" id="MZGS01000024">
    <property type="protein sequence ID" value="PWB86534.1"/>
    <property type="molecule type" value="Genomic_DNA"/>
</dbReference>
<keyword evidence="3" id="KW-1185">Reference proteome</keyword>
<keyword evidence="1" id="KW-0472">Membrane</keyword>
<comment type="caution">
    <text evidence="2">The sequence shown here is derived from an EMBL/GenBank/DDBJ whole genome shotgun (WGS) entry which is preliminary data.</text>
</comment>
<organism evidence="2 3">
    <name type="scientific">Methanobrevibacter thaueri</name>
    <dbReference type="NCBI Taxonomy" id="190975"/>
    <lineage>
        <taxon>Archaea</taxon>
        <taxon>Methanobacteriati</taxon>
        <taxon>Methanobacteriota</taxon>
        <taxon>Methanomada group</taxon>
        <taxon>Methanobacteria</taxon>
        <taxon>Methanobacteriales</taxon>
        <taxon>Methanobacteriaceae</taxon>
        <taxon>Methanobrevibacter</taxon>
    </lineage>
</organism>
<accession>A0A315XL66</accession>
<feature type="transmembrane region" description="Helical" evidence="1">
    <location>
        <begin position="64"/>
        <end position="85"/>
    </location>
</feature>
<proteinExistence type="predicted"/>
<keyword evidence="1" id="KW-0812">Transmembrane</keyword>
<gene>
    <name evidence="2" type="ORF">MBBTH_15170</name>
</gene>
<dbReference type="Proteomes" id="UP000251717">
    <property type="component" value="Unassembled WGS sequence"/>
</dbReference>